<dbReference type="AlphaFoldDB" id="A0A382HNA8"/>
<sequence>LEDLLLNKTHTVHLKPEGEICNRLKQGTRVKAIKRKGDWVHITWRSAKKKGWIHL</sequence>
<feature type="non-terminal residue" evidence="1">
    <location>
        <position position="55"/>
    </location>
</feature>
<protein>
    <recommendedName>
        <fullName evidence="2">SH3b domain-containing protein</fullName>
    </recommendedName>
</protein>
<reference evidence="1" key="1">
    <citation type="submission" date="2018-05" db="EMBL/GenBank/DDBJ databases">
        <authorList>
            <person name="Lanie J.A."/>
            <person name="Ng W.-L."/>
            <person name="Kazmierczak K.M."/>
            <person name="Andrzejewski T.M."/>
            <person name="Davidsen T.M."/>
            <person name="Wayne K.J."/>
            <person name="Tettelin H."/>
            <person name="Glass J.I."/>
            <person name="Rusch D."/>
            <person name="Podicherti R."/>
            <person name="Tsui H.-C.T."/>
            <person name="Winkler M.E."/>
        </authorList>
    </citation>
    <scope>NUCLEOTIDE SEQUENCE</scope>
</reference>
<evidence type="ECO:0008006" key="2">
    <source>
        <dbReference type="Google" id="ProtNLM"/>
    </source>
</evidence>
<accession>A0A382HNA8</accession>
<name>A0A382HNA8_9ZZZZ</name>
<dbReference type="Gene3D" id="2.30.30.40">
    <property type="entry name" value="SH3 Domains"/>
    <property type="match status" value="1"/>
</dbReference>
<evidence type="ECO:0000313" key="1">
    <source>
        <dbReference type="EMBL" id="SVB88778.1"/>
    </source>
</evidence>
<feature type="non-terminal residue" evidence="1">
    <location>
        <position position="1"/>
    </location>
</feature>
<organism evidence="1">
    <name type="scientific">marine metagenome</name>
    <dbReference type="NCBI Taxonomy" id="408172"/>
    <lineage>
        <taxon>unclassified sequences</taxon>
        <taxon>metagenomes</taxon>
        <taxon>ecological metagenomes</taxon>
    </lineage>
</organism>
<proteinExistence type="predicted"/>
<dbReference type="EMBL" id="UINC01062299">
    <property type="protein sequence ID" value="SVB88778.1"/>
    <property type="molecule type" value="Genomic_DNA"/>
</dbReference>
<gene>
    <name evidence="1" type="ORF">METZ01_LOCUS241632</name>
</gene>